<evidence type="ECO:0000313" key="4">
    <source>
        <dbReference type="Proteomes" id="UP000283655"/>
    </source>
</evidence>
<name>A0A419ARG9_PECCA</name>
<feature type="domain" description="CBU-0592-like" evidence="2">
    <location>
        <begin position="4"/>
        <end position="69"/>
    </location>
</feature>
<dbReference type="AlphaFoldDB" id="A0A419ARG9"/>
<reference evidence="3 4" key="1">
    <citation type="submission" date="2018-09" db="EMBL/GenBank/DDBJ databases">
        <title>Phylogenetic diversity of Pectobacterium and Dickeya strains causing blackleg disease of potato in Morocco.</title>
        <authorList>
            <person name="Oulghazi S."/>
            <person name="Moumni M."/>
            <person name="Faure D."/>
        </authorList>
    </citation>
    <scope>NUCLEOTIDE SEQUENCE [LARGE SCALE GENOMIC DNA]</scope>
    <source>
        <strain evidence="3 4">S1.15.11.2D</strain>
    </source>
</reference>
<dbReference type="InterPro" id="IPR058058">
    <property type="entry name" value="CBU_0592-like"/>
</dbReference>
<dbReference type="Proteomes" id="UP000283655">
    <property type="component" value="Unassembled WGS sequence"/>
</dbReference>
<dbReference type="Pfam" id="PF26604">
    <property type="entry name" value="CBU_0592"/>
    <property type="match status" value="1"/>
</dbReference>
<evidence type="ECO:0000259" key="2">
    <source>
        <dbReference type="Pfam" id="PF26604"/>
    </source>
</evidence>
<feature type="transmembrane region" description="Helical" evidence="1">
    <location>
        <begin position="37"/>
        <end position="63"/>
    </location>
</feature>
<gene>
    <name evidence="3" type="ORF">D5071_19460</name>
</gene>
<dbReference type="EMBL" id="QZDH01000068">
    <property type="protein sequence ID" value="RJL47376.1"/>
    <property type="molecule type" value="Genomic_DNA"/>
</dbReference>
<feature type="transmembrane region" description="Helical" evidence="1">
    <location>
        <begin position="7"/>
        <end position="25"/>
    </location>
</feature>
<proteinExistence type="predicted"/>
<keyword evidence="1" id="KW-1133">Transmembrane helix</keyword>
<evidence type="ECO:0000256" key="1">
    <source>
        <dbReference type="SAM" id="Phobius"/>
    </source>
</evidence>
<accession>A0A419ARG9</accession>
<organism evidence="3 4">
    <name type="scientific">Pectobacterium carotovorum</name>
    <name type="common">Erwinia carotovora</name>
    <dbReference type="NCBI Taxonomy" id="554"/>
    <lineage>
        <taxon>Bacteria</taxon>
        <taxon>Pseudomonadati</taxon>
        <taxon>Pseudomonadota</taxon>
        <taxon>Gammaproteobacteria</taxon>
        <taxon>Enterobacterales</taxon>
        <taxon>Pectobacteriaceae</taxon>
        <taxon>Pectobacterium</taxon>
    </lineage>
</organism>
<keyword evidence="1" id="KW-0472">Membrane</keyword>
<comment type="caution">
    <text evidence="3">The sequence shown here is derived from an EMBL/GenBank/DDBJ whole genome shotgun (WGS) entry which is preliminary data.</text>
</comment>
<keyword evidence="1" id="KW-0812">Transmembrane</keyword>
<sequence length="75" mass="8418">MLLVDILGYIGTVLVVLSFLCNSIVKLRVLNAVGASFITLYAFLTHAWPVVLLDGFIVIVNLYQLQKLKKIRREA</sequence>
<evidence type="ECO:0000313" key="3">
    <source>
        <dbReference type="EMBL" id="RJL47376.1"/>
    </source>
</evidence>
<protein>
    <recommendedName>
        <fullName evidence="2">CBU-0592-like domain-containing protein</fullName>
    </recommendedName>
</protein>